<dbReference type="PANTHER" id="PTHR30011">
    <property type="entry name" value="ALKANESULFONATE MONOOXYGENASE-RELATED"/>
    <property type="match status" value="1"/>
</dbReference>
<evidence type="ECO:0000259" key="5">
    <source>
        <dbReference type="Pfam" id="PF00296"/>
    </source>
</evidence>
<evidence type="ECO:0000256" key="1">
    <source>
        <dbReference type="ARBA" id="ARBA00022630"/>
    </source>
</evidence>
<dbReference type="SUPFAM" id="SSF51679">
    <property type="entry name" value="Bacterial luciferase-like"/>
    <property type="match status" value="1"/>
</dbReference>
<evidence type="ECO:0000313" key="6">
    <source>
        <dbReference type="EMBL" id="KZM34287.1"/>
    </source>
</evidence>
<gene>
    <name evidence="6" type="primary">ntaA_3</name>
    <name evidence="6" type="ORF">OJAG_31190</name>
</gene>
<dbReference type="STRING" id="43678.OJAG_31190"/>
<dbReference type="Proteomes" id="UP000076447">
    <property type="component" value="Unassembled WGS sequence"/>
</dbReference>
<keyword evidence="4 6" id="KW-0503">Monooxygenase</keyword>
<evidence type="ECO:0000256" key="3">
    <source>
        <dbReference type="ARBA" id="ARBA00023002"/>
    </source>
</evidence>
<dbReference type="PANTHER" id="PTHR30011:SF16">
    <property type="entry name" value="C2H2 FINGER DOMAIN TRANSCRIPTION FACTOR (EUROFUNG)-RELATED"/>
    <property type="match status" value="1"/>
</dbReference>
<name>A0A161XCG0_9CELL</name>
<proteinExistence type="predicted"/>
<reference evidence="6 7" key="1">
    <citation type="submission" date="2016-01" db="EMBL/GenBank/DDBJ databases">
        <title>Genome sequence of Oerskovia enterophila VJag, an agar and cellulose degrading bacterium.</title>
        <authorList>
            <person name="Poehlein A."/>
            <person name="Jag V."/>
            <person name="Bengelsdorf F."/>
            <person name="Duerre P."/>
            <person name="Daniel R."/>
        </authorList>
    </citation>
    <scope>NUCLEOTIDE SEQUENCE [LARGE SCALE GENOMIC DNA]</scope>
    <source>
        <strain evidence="6 7">VJag</strain>
    </source>
</reference>
<dbReference type="EC" id="1.14.14.10" evidence="6"/>
<dbReference type="Pfam" id="PF00296">
    <property type="entry name" value="Bac_luciferase"/>
    <property type="match status" value="1"/>
</dbReference>
<protein>
    <submittedName>
        <fullName evidence="6">Nitrilotriacetate monooxygenase component A</fullName>
        <ecNumber evidence="6">1.14.14.10</ecNumber>
    </submittedName>
</protein>
<organism evidence="6 7">
    <name type="scientific">Oerskovia enterophila</name>
    <dbReference type="NCBI Taxonomy" id="43678"/>
    <lineage>
        <taxon>Bacteria</taxon>
        <taxon>Bacillati</taxon>
        <taxon>Actinomycetota</taxon>
        <taxon>Actinomycetes</taxon>
        <taxon>Micrococcales</taxon>
        <taxon>Cellulomonadaceae</taxon>
        <taxon>Oerskovia</taxon>
    </lineage>
</organism>
<dbReference type="PATRIC" id="fig|43678.3.peg.3276"/>
<keyword evidence="2" id="KW-0288">FMN</keyword>
<keyword evidence="3 6" id="KW-0560">Oxidoreductase</keyword>
<evidence type="ECO:0000256" key="2">
    <source>
        <dbReference type="ARBA" id="ARBA00022643"/>
    </source>
</evidence>
<evidence type="ECO:0000313" key="7">
    <source>
        <dbReference type="Proteomes" id="UP000076447"/>
    </source>
</evidence>
<dbReference type="RefSeq" id="WP_068709549.1">
    <property type="nucleotide sequence ID" value="NZ_LRIE01000081.1"/>
</dbReference>
<keyword evidence="1" id="KW-0285">Flavoprotein</keyword>
<dbReference type="InterPro" id="IPR011251">
    <property type="entry name" value="Luciferase-like_dom"/>
</dbReference>
<dbReference type="AlphaFoldDB" id="A0A161XCG0"/>
<dbReference type="Gene3D" id="3.20.20.30">
    <property type="entry name" value="Luciferase-like domain"/>
    <property type="match status" value="1"/>
</dbReference>
<accession>A0A161XCG0</accession>
<feature type="domain" description="Luciferase-like" evidence="5">
    <location>
        <begin position="11"/>
        <end position="190"/>
    </location>
</feature>
<comment type="caution">
    <text evidence="6">The sequence shown here is derived from an EMBL/GenBank/DDBJ whole genome shotgun (WGS) entry which is preliminary data.</text>
</comment>
<dbReference type="GO" id="GO:0018529">
    <property type="term" value="F:nitrilotriacetate monooxygenase activity"/>
    <property type="evidence" value="ECO:0007669"/>
    <property type="project" value="UniProtKB-EC"/>
</dbReference>
<dbReference type="InterPro" id="IPR051260">
    <property type="entry name" value="Diverse_substr_monoxygenases"/>
</dbReference>
<evidence type="ECO:0000256" key="4">
    <source>
        <dbReference type="ARBA" id="ARBA00023033"/>
    </source>
</evidence>
<sequence length="331" mass="34415">MSGTVLVAAHVDTGEDGTAESLRARVVALEGAGAHLVTFAGGPGGAGLTAVEAASFAAAWTDRIGLVPVVNPVHTEPFHLSNQLSSLDRVSRGRAAWWVEVVDDEAHARARSTSPVGDALRQEVREVVQVVRLLWDSWEDGAVVADQASGRFLDADRIHYVDFVGQRFSIKGPALLPRPPQGRVPVLASAGWLDEDPAEVTVLPAAPTASSGAEVDDRPTLVDVVVRAGGDEGTGRAPDTADLARVVGSVVDRVRGFVGRVTAVRLVPAGPQGARVVVDDVLPALRAAGLVARAPEPGRTLRDLLDLPRPAGALTAVRSGAPSTEDEDGTP</sequence>
<dbReference type="EMBL" id="LRIE01000081">
    <property type="protein sequence ID" value="KZM34287.1"/>
    <property type="molecule type" value="Genomic_DNA"/>
</dbReference>
<dbReference type="InterPro" id="IPR036661">
    <property type="entry name" value="Luciferase-like_sf"/>
</dbReference>